<dbReference type="Proteomes" id="UP000288716">
    <property type="component" value="Unassembled WGS sequence"/>
</dbReference>
<dbReference type="OrthoDB" id="6093983at2759"/>
<dbReference type="AlphaFoldDB" id="A0A443QCV1"/>
<dbReference type="SUPFAM" id="SSF48264">
    <property type="entry name" value="Cytochrome P450"/>
    <property type="match status" value="1"/>
</dbReference>
<evidence type="ECO:0008006" key="6">
    <source>
        <dbReference type="Google" id="ProtNLM"/>
    </source>
</evidence>
<reference evidence="4 5" key="1">
    <citation type="journal article" date="2018" name="Gigascience">
        <title>Genomes of trombidid mites reveal novel predicted allergens and laterally-transferred genes associated with secondary metabolism.</title>
        <authorList>
            <person name="Dong X."/>
            <person name="Chaisiri K."/>
            <person name="Xia D."/>
            <person name="Armstrong S.D."/>
            <person name="Fang Y."/>
            <person name="Donnelly M.J."/>
            <person name="Kadowaki T."/>
            <person name="McGarry J.W."/>
            <person name="Darby A.C."/>
            <person name="Makepeace B.L."/>
        </authorList>
    </citation>
    <scope>NUCLEOTIDE SEQUENCE [LARGE SCALE GENOMIC DNA]</scope>
    <source>
        <strain evidence="4">UoL-UT</strain>
    </source>
</reference>
<gene>
    <name evidence="4" type="ORF">B4U80_07023</name>
</gene>
<sequence length="57" mass="6764">MNIYFPDTEAFLVERVLLEKRSKTTQNTFNPFGVGPRFCVGTRLEMLNEIFVWQEYS</sequence>
<dbReference type="InterPro" id="IPR017972">
    <property type="entry name" value="Cyt_P450_CS"/>
</dbReference>
<keyword evidence="3" id="KW-0408">Iron</keyword>
<keyword evidence="5" id="KW-1185">Reference proteome</keyword>
<dbReference type="Pfam" id="PF00067">
    <property type="entry name" value="p450"/>
    <property type="match status" value="1"/>
</dbReference>
<dbReference type="GO" id="GO:0016705">
    <property type="term" value="F:oxidoreductase activity, acting on paired donors, with incorporation or reduction of molecular oxygen"/>
    <property type="evidence" value="ECO:0007669"/>
    <property type="project" value="InterPro"/>
</dbReference>
<dbReference type="GO" id="GO:0004497">
    <property type="term" value="F:monooxygenase activity"/>
    <property type="evidence" value="ECO:0007669"/>
    <property type="project" value="UniProtKB-KW"/>
</dbReference>
<keyword evidence="3" id="KW-0560">Oxidoreductase</keyword>
<dbReference type="GO" id="GO:0020037">
    <property type="term" value="F:heme binding"/>
    <property type="evidence" value="ECO:0007669"/>
    <property type="project" value="InterPro"/>
</dbReference>
<protein>
    <recommendedName>
        <fullName evidence="6">Cytochrome P450</fullName>
    </recommendedName>
</protein>
<evidence type="ECO:0000256" key="3">
    <source>
        <dbReference type="RuleBase" id="RU000461"/>
    </source>
</evidence>
<dbReference type="GO" id="GO:0005506">
    <property type="term" value="F:iron ion binding"/>
    <property type="evidence" value="ECO:0007669"/>
    <property type="project" value="InterPro"/>
</dbReference>
<evidence type="ECO:0000313" key="5">
    <source>
        <dbReference type="Proteomes" id="UP000288716"/>
    </source>
</evidence>
<evidence type="ECO:0000256" key="2">
    <source>
        <dbReference type="ARBA" id="ARBA00023033"/>
    </source>
</evidence>
<dbReference type="Gene3D" id="1.10.630.10">
    <property type="entry name" value="Cytochrome P450"/>
    <property type="match status" value="1"/>
</dbReference>
<name>A0A443QCV1_9ACAR</name>
<dbReference type="PROSITE" id="PS00086">
    <property type="entry name" value="CYTOCHROME_P450"/>
    <property type="match status" value="1"/>
</dbReference>
<accession>A0A443QCV1</accession>
<dbReference type="InterPro" id="IPR001128">
    <property type="entry name" value="Cyt_P450"/>
</dbReference>
<dbReference type="InterPro" id="IPR036396">
    <property type="entry name" value="Cyt_P450_sf"/>
</dbReference>
<organism evidence="4 5">
    <name type="scientific">Leptotrombidium deliense</name>
    <dbReference type="NCBI Taxonomy" id="299467"/>
    <lineage>
        <taxon>Eukaryota</taxon>
        <taxon>Metazoa</taxon>
        <taxon>Ecdysozoa</taxon>
        <taxon>Arthropoda</taxon>
        <taxon>Chelicerata</taxon>
        <taxon>Arachnida</taxon>
        <taxon>Acari</taxon>
        <taxon>Acariformes</taxon>
        <taxon>Trombidiformes</taxon>
        <taxon>Prostigmata</taxon>
        <taxon>Anystina</taxon>
        <taxon>Parasitengona</taxon>
        <taxon>Trombiculoidea</taxon>
        <taxon>Trombiculidae</taxon>
        <taxon>Leptotrombidium</taxon>
    </lineage>
</organism>
<comment type="similarity">
    <text evidence="1 3">Belongs to the cytochrome P450 family.</text>
</comment>
<proteinExistence type="inferred from homology"/>
<comment type="caution">
    <text evidence="4">The sequence shown here is derived from an EMBL/GenBank/DDBJ whole genome shotgun (WGS) entry which is preliminary data.</text>
</comment>
<keyword evidence="3" id="KW-0349">Heme</keyword>
<evidence type="ECO:0000313" key="4">
    <source>
        <dbReference type="EMBL" id="RWS00849.1"/>
    </source>
</evidence>
<keyword evidence="2 3" id="KW-0503">Monooxygenase</keyword>
<evidence type="ECO:0000256" key="1">
    <source>
        <dbReference type="ARBA" id="ARBA00010617"/>
    </source>
</evidence>
<keyword evidence="3" id="KW-0479">Metal-binding</keyword>
<dbReference type="VEuPathDB" id="VectorBase:LDEU014439"/>
<dbReference type="EMBL" id="NCKV01058838">
    <property type="protein sequence ID" value="RWS00849.1"/>
    <property type="molecule type" value="Genomic_DNA"/>
</dbReference>